<dbReference type="PANTHER" id="PTHR43791:SF36">
    <property type="entry name" value="TRANSPORTER, PUTATIVE (AFU_ORTHOLOGUE AFUA_6G08340)-RELATED"/>
    <property type="match status" value="1"/>
</dbReference>
<feature type="transmembrane region" description="Helical" evidence="7">
    <location>
        <begin position="23"/>
        <end position="45"/>
    </location>
</feature>
<reference evidence="8 9" key="1">
    <citation type="submission" date="2015-12" db="EMBL/GenBank/DDBJ databases">
        <title>Draft genome sequence of Moniliophthora roreri, the causal agent of frosty pod rot of cacao.</title>
        <authorList>
            <person name="Aime M.C."/>
            <person name="Diaz-Valderrama J.R."/>
            <person name="Kijpornyongpan T."/>
            <person name="Phillips-Mora W."/>
        </authorList>
    </citation>
    <scope>NUCLEOTIDE SEQUENCE [LARGE SCALE GENOMIC DNA]</scope>
    <source>
        <strain evidence="8 9">MCA 2952</strain>
    </source>
</reference>
<name>A0A0W0FNB6_MONRR</name>
<evidence type="ECO:0000256" key="1">
    <source>
        <dbReference type="ARBA" id="ARBA00004141"/>
    </source>
</evidence>
<gene>
    <name evidence="8" type="ORF">WG66_9747</name>
</gene>
<organism evidence="8 9">
    <name type="scientific">Moniliophthora roreri</name>
    <name type="common">Frosty pod rot fungus</name>
    <name type="synonym">Monilia roreri</name>
    <dbReference type="NCBI Taxonomy" id="221103"/>
    <lineage>
        <taxon>Eukaryota</taxon>
        <taxon>Fungi</taxon>
        <taxon>Dikarya</taxon>
        <taxon>Basidiomycota</taxon>
        <taxon>Agaricomycotina</taxon>
        <taxon>Agaricomycetes</taxon>
        <taxon>Agaricomycetidae</taxon>
        <taxon>Agaricales</taxon>
        <taxon>Marasmiineae</taxon>
        <taxon>Marasmiaceae</taxon>
        <taxon>Moniliophthora</taxon>
    </lineage>
</organism>
<accession>A0A0W0FNB6</accession>
<feature type="compositionally biased region" description="Acidic residues" evidence="6">
    <location>
        <begin position="187"/>
        <end position="197"/>
    </location>
</feature>
<sequence length="271" mass="29073">MHANDSKQLYHLEEDLGLDNNQYLISLTVFFFSYAVFEVPSNIFLKRLQLSIWLSELMLFWGVMMTVQGLVHDYGGLVRVPASSGKAGCTACTETTFRMQSDFIQDLLKDSGLWTEPPSGSLFTYNSISTHLSCQSSQTGFLSSPFPSIFRSDKYLGQLSMFSSFESPLNSEAPDSSGNTGQQAGPLDEEDDEEDSVADFTLPRQPALDGDGDKEGGDGDDGVPGDGPGGGGGDDPPPPGGRGGSSSGGRRGRRSHSRGQSSKNDEALLAF</sequence>
<proteinExistence type="predicted"/>
<keyword evidence="5 7" id="KW-0472">Membrane</keyword>
<protein>
    <submittedName>
        <fullName evidence="8">Uncharacterized protein</fullName>
    </submittedName>
</protein>
<evidence type="ECO:0000256" key="7">
    <source>
        <dbReference type="SAM" id="Phobius"/>
    </source>
</evidence>
<evidence type="ECO:0000256" key="5">
    <source>
        <dbReference type="ARBA" id="ARBA00023136"/>
    </source>
</evidence>
<dbReference type="InterPro" id="IPR036259">
    <property type="entry name" value="MFS_trans_sf"/>
</dbReference>
<evidence type="ECO:0000313" key="9">
    <source>
        <dbReference type="Proteomes" id="UP000054988"/>
    </source>
</evidence>
<dbReference type="Proteomes" id="UP000054988">
    <property type="component" value="Unassembled WGS sequence"/>
</dbReference>
<feature type="region of interest" description="Disordered" evidence="6">
    <location>
        <begin position="166"/>
        <end position="271"/>
    </location>
</feature>
<evidence type="ECO:0000256" key="6">
    <source>
        <dbReference type="SAM" id="MobiDB-lite"/>
    </source>
</evidence>
<feature type="compositionally biased region" description="Gly residues" evidence="6">
    <location>
        <begin position="224"/>
        <end position="234"/>
    </location>
</feature>
<evidence type="ECO:0000256" key="4">
    <source>
        <dbReference type="ARBA" id="ARBA00022989"/>
    </source>
</evidence>
<feature type="compositionally biased region" description="Polar residues" evidence="6">
    <location>
        <begin position="166"/>
        <end position="183"/>
    </location>
</feature>
<keyword evidence="4 7" id="KW-1133">Transmembrane helix</keyword>
<dbReference type="EMBL" id="LATX01001829">
    <property type="protein sequence ID" value="KTB37686.1"/>
    <property type="molecule type" value="Genomic_DNA"/>
</dbReference>
<dbReference type="AlphaFoldDB" id="A0A0W0FNB6"/>
<dbReference type="GO" id="GO:0016020">
    <property type="term" value="C:membrane"/>
    <property type="evidence" value="ECO:0007669"/>
    <property type="project" value="UniProtKB-SubCell"/>
</dbReference>
<feature type="transmembrane region" description="Helical" evidence="7">
    <location>
        <begin position="52"/>
        <end position="71"/>
    </location>
</feature>
<comment type="caution">
    <text evidence="8">The sequence shown here is derived from an EMBL/GenBank/DDBJ whole genome shotgun (WGS) entry which is preliminary data.</text>
</comment>
<evidence type="ECO:0000313" key="8">
    <source>
        <dbReference type="EMBL" id="KTB37686.1"/>
    </source>
</evidence>
<keyword evidence="3 7" id="KW-0812">Transmembrane</keyword>
<dbReference type="GO" id="GO:0022857">
    <property type="term" value="F:transmembrane transporter activity"/>
    <property type="evidence" value="ECO:0007669"/>
    <property type="project" value="TreeGrafter"/>
</dbReference>
<keyword evidence="2" id="KW-0813">Transport</keyword>
<dbReference type="SUPFAM" id="SSF103473">
    <property type="entry name" value="MFS general substrate transporter"/>
    <property type="match status" value="1"/>
</dbReference>
<comment type="subcellular location">
    <subcellularLocation>
        <location evidence="1">Membrane</location>
        <topology evidence="1">Multi-pass membrane protein</topology>
    </subcellularLocation>
</comment>
<evidence type="ECO:0000256" key="3">
    <source>
        <dbReference type="ARBA" id="ARBA00022692"/>
    </source>
</evidence>
<evidence type="ECO:0000256" key="2">
    <source>
        <dbReference type="ARBA" id="ARBA00022448"/>
    </source>
</evidence>
<dbReference type="PANTHER" id="PTHR43791">
    <property type="entry name" value="PERMEASE-RELATED"/>
    <property type="match status" value="1"/>
</dbReference>
<dbReference type="Gene3D" id="1.20.1250.20">
    <property type="entry name" value="MFS general substrate transporter like domains"/>
    <property type="match status" value="1"/>
</dbReference>